<dbReference type="Gene3D" id="3.80.10.10">
    <property type="entry name" value="Ribonuclease Inhibitor"/>
    <property type="match status" value="1"/>
</dbReference>
<evidence type="ECO:0000313" key="2">
    <source>
        <dbReference type="Proteomes" id="UP000723463"/>
    </source>
</evidence>
<organism evidence="1 2">
    <name type="scientific">Mortierella hygrophila</name>
    <dbReference type="NCBI Taxonomy" id="979708"/>
    <lineage>
        <taxon>Eukaryota</taxon>
        <taxon>Fungi</taxon>
        <taxon>Fungi incertae sedis</taxon>
        <taxon>Mucoromycota</taxon>
        <taxon>Mortierellomycotina</taxon>
        <taxon>Mortierellomycetes</taxon>
        <taxon>Mortierellales</taxon>
        <taxon>Mortierellaceae</taxon>
        <taxon>Mortierella</taxon>
    </lineage>
</organism>
<dbReference type="SUPFAM" id="SSF52047">
    <property type="entry name" value="RNI-like"/>
    <property type="match status" value="1"/>
</dbReference>
<gene>
    <name evidence="1" type="ORF">EC957_003948</name>
</gene>
<reference evidence="1" key="1">
    <citation type="journal article" date="2020" name="Fungal Divers.">
        <title>Resolving the Mortierellaceae phylogeny through synthesis of multi-gene phylogenetics and phylogenomics.</title>
        <authorList>
            <person name="Vandepol N."/>
            <person name="Liber J."/>
            <person name="Desiro A."/>
            <person name="Na H."/>
            <person name="Kennedy M."/>
            <person name="Barry K."/>
            <person name="Grigoriev I.V."/>
            <person name="Miller A.N."/>
            <person name="O'Donnell K."/>
            <person name="Stajich J.E."/>
            <person name="Bonito G."/>
        </authorList>
    </citation>
    <scope>NUCLEOTIDE SEQUENCE</scope>
    <source>
        <strain evidence="1">NRRL 2591</strain>
    </source>
</reference>
<keyword evidence="2" id="KW-1185">Reference proteome</keyword>
<dbReference type="Proteomes" id="UP000723463">
    <property type="component" value="Unassembled WGS sequence"/>
</dbReference>
<name>A0A9P6F1B3_9FUNG</name>
<proteinExistence type="predicted"/>
<evidence type="ECO:0008006" key="3">
    <source>
        <dbReference type="Google" id="ProtNLM"/>
    </source>
</evidence>
<protein>
    <recommendedName>
        <fullName evidence="3">F-box domain-containing protein</fullName>
    </recommendedName>
</protein>
<evidence type="ECO:0000313" key="1">
    <source>
        <dbReference type="EMBL" id="KAF9540606.1"/>
    </source>
</evidence>
<sequence length="668" mass="77245">MKMRLPFLKRHSRTASKGTSVALVPSPSKQAPSPLDIPEILEMIFSFVDDHTRFKTVVLVCRQWCFLNWRFVCKEVVWDGRWKSDSLTTTLAKIPGSQHIRWHSEVGHDQESQWDRLMKVLKSNHEHYLKRQQQPQGEATTKRLSTDGRRDDGAWFMRRRPLFDGPLQKLDICGAHFVDGQIHDFLPFAHWLTSLSFQLGQSCEFNMSSLFNACPGLEELRAETDEGAFYLPGQWIPLEASKPLVLRSLLLRNAHFSQSSLEDLLVVTPRLEELKLINLARGNGCYPEEGQVMSKYDWNSLFQHIRALPLRLRSVHFSVRDEIMTQADLRSMLFDVCPRSTEWTLWASDLKPMIVQSLNELPNQITSLDLYWHDRSGCLSGDALHHFLCNSPHLLHLRTFNVGFDFKRMDVHNRAGLRYSDISEDRTTTATTTTLATLPSGTAGSRNDAAKVRPQVWKCRNLRTLYIELHGHGDEMIKDPVHSRIVFGYIAAVCPQLRDLHIKVPWTCRSNNEVYYPAICLRLEGGLCHLAKLQHLSRLRFQDWTFGTSRYDLNWMVSSGQNLRYRRKRQEVMAQWEPWLKEEAEQEGNMIQVQSGVYRDNCELESELLDLGLLRAVKARMEEIDRDGDGDGFRCWPEMQGVSLSGKFEQRPQDELSCLFPSKRLSIF</sequence>
<dbReference type="InterPro" id="IPR032675">
    <property type="entry name" value="LRR_dom_sf"/>
</dbReference>
<dbReference type="EMBL" id="JAAAXW010000194">
    <property type="protein sequence ID" value="KAF9540606.1"/>
    <property type="molecule type" value="Genomic_DNA"/>
</dbReference>
<accession>A0A9P6F1B3</accession>
<comment type="caution">
    <text evidence="1">The sequence shown here is derived from an EMBL/GenBank/DDBJ whole genome shotgun (WGS) entry which is preliminary data.</text>
</comment>
<dbReference type="Gene3D" id="1.20.1280.50">
    <property type="match status" value="1"/>
</dbReference>
<dbReference type="AlphaFoldDB" id="A0A9P6F1B3"/>